<evidence type="ECO:0000256" key="7">
    <source>
        <dbReference type="ARBA" id="ARBA00023136"/>
    </source>
</evidence>
<comment type="similarity">
    <text evidence="8 9">Belongs to the TRAP transporter small permease family.</text>
</comment>
<dbReference type="InterPro" id="IPR055348">
    <property type="entry name" value="DctQ"/>
</dbReference>
<evidence type="ECO:0000313" key="11">
    <source>
        <dbReference type="EMBL" id="SOC15340.1"/>
    </source>
</evidence>
<keyword evidence="7 9" id="KW-0472">Membrane</keyword>
<feature type="transmembrane region" description="Helical" evidence="9">
    <location>
        <begin position="12"/>
        <end position="33"/>
    </location>
</feature>
<dbReference type="EMBL" id="OBML01000008">
    <property type="protein sequence ID" value="SOC15340.1"/>
    <property type="molecule type" value="Genomic_DNA"/>
</dbReference>
<dbReference type="PANTHER" id="PTHR35011:SF2">
    <property type="entry name" value="2,3-DIKETO-L-GULONATE TRAP TRANSPORTER SMALL PERMEASE PROTEIN YIAM"/>
    <property type="match status" value="1"/>
</dbReference>
<reference evidence="11 12" key="1">
    <citation type="submission" date="2017-08" db="EMBL/GenBank/DDBJ databases">
        <authorList>
            <person name="de Groot N.N."/>
        </authorList>
    </citation>
    <scope>NUCLEOTIDE SEQUENCE [LARGE SCALE GENOMIC DNA]</scope>
    <source>
        <strain evidence="11 12">USBA 352</strain>
    </source>
</reference>
<dbReference type="AlphaFoldDB" id="A0A285T226"/>
<dbReference type="Proteomes" id="UP000219331">
    <property type="component" value="Unassembled WGS sequence"/>
</dbReference>
<dbReference type="OrthoDB" id="4964541at2"/>
<keyword evidence="2 9" id="KW-0813">Transport</keyword>
<protein>
    <recommendedName>
        <fullName evidence="9">TRAP transporter small permease protein</fullName>
    </recommendedName>
</protein>
<keyword evidence="6 9" id="KW-1133">Transmembrane helix</keyword>
<evidence type="ECO:0000256" key="1">
    <source>
        <dbReference type="ARBA" id="ARBA00004429"/>
    </source>
</evidence>
<gene>
    <name evidence="11" type="ORF">SAMN05421512_108100</name>
</gene>
<comment type="subcellular location">
    <subcellularLocation>
        <location evidence="1 9">Cell inner membrane</location>
        <topology evidence="1 9">Multi-pass membrane protein</topology>
    </subcellularLocation>
</comment>
<evidence type="ECO:0000256" key="4">
    <source>
        <dbReference type="ARBA" id="ARBA00022519"/>
    </source>
</evidence>
<feature type="transmembrane region" description="Helical" evidence="9">
    <location>
        <begin position="130"/>
        <end position="155"/>
    </location>
</feature>
<dbReference type="RefSeq" id="WP_097175514.1">
    <property type="nucleotide sequence ID" value="NZ_OBML01000008.1"/>
</dbReference>
<feature type="transmembrane region" description="Helical" evidence="9">
    <location>
        <begin position="48"/>
        <end position="65"/>
    </location>
</feature>
<evidence type="ECO:0000256" key="2">
    <source>
        <dbReference type="ARBA" id="ARBA00022448"/>
    </source>
</evidence>
<dbReference type="PANTHER" id="PTHR35011">
    <property type="entry name" value="2,3-DIKETO-L-GULONATE TRAP TRANSPORTER SMALL PERMEASE PROTEIN YIAM"/>
    <property type="match status" value="1"/>
</dbReference>
<dbReference type="InterPro" id="IPR007387">
    <property type="entry name" value="TRAP_DctQ"/>
</dbReference>
<keyword evidence="3" id="KW-1003">Cell membrane</keyword>
<dbReference type="GO" id="GO:0022857">
    <property type="term" value="F:transmembrane transporter activity"/>
    <property type="evidence" value="ECO:0007669"/>
    <property type="project" value="UniProtKB-UniRule"/>
</dbReference>
<evidence type="ECO:0000259" key="10">
    <source>
        <dbReference type="Pfam" id="PF04290"/>
    </source>
</evidence>
<sequence>MLTRFNAGLERFFYLVGGAFFLAFILCVLFQIVARNSSLGTFVWTDEVAMFCFVWTVFLGSAVGYRRGVHYVVEVLPASFTRTNTALTLLALFLCLPVIWVLTVNGWTYAEMSWRRFSFSLGFPMFYQNAAVAVSGAAMAIFSLELIVTTAGRLFTNRQVEDRE</sequence>
<feature type="domain" description="Tripartite ATP-independent periplasmic transporters DctQ component" evidence="10">
    <location>
        <begin position="25"/>
        <end position="150"/>
    </location>
</feature>
<evidence type="ECO:0000256" key="5">
    <source>
        <dbReference type="ARBA" id="ARBA00022692"/>
    </source>
</evidence>
<evidence type="ECO:0000313" key="12">
    <source>
        <dbReference type="Proteomes" id="UP000219331"/>
    </source>
</evidence>
<dbReference type="GO" id="GO:0005886">
    <property type="term" value="C:plasma membrane"/>
    <property type="evidence" value="ECO:0007669"/>
    <property type="project" value="UniProtKB-SubCell"/>
</dbReference>
<comment type="subunit">
    <text evidence="9">The complex comprises the extracytoplasmic solute receptor protein and the two transmembrane proteins.</text>
</comment>
<evidence type="ECO:0000256" key="9">
    <source>
        <dbReference type="RuleBase" id="RU369079"/>
    </source>
</evidence>
<keyword evidence="4 9" id="KW-0997">Cell inner membrane</keyword>
<proteinExistence type="inferred from homology"/>
<name>A0A285T226_9HYPH</name>
<comment type="function">
    <text evidence="9">Part of the tripartite ATP-independent periplasmic (TRAP) transport system.</text>
</comment>
<organism evidence="11 12">
    <name type="scientific">Stappia indica</name>
    <dbReference type="NCBI Taxonomy" id="538381"/>
    <lineage>
        <taxon>Bacteria</taxon>
        <taxon>Pseudomonadati</taxon>
        <taxon>Pseudomonadota</taxon>
        <taxon>Alphaproteobacteria</taxon>
        <taxon>Hyphomicrobiales</taxon>
        <taxon>Stappiaceae</taxon>
        <taxon>Stappia</taxon>
    </lineage>
</organism>
<dbReference type="Pfam" id="PF04290">
    <property type="entry name" value="DctQ"/>
    <property type="match status" value="1"/>
</dbReference>
<accession>A0A285T226</accession>
<keyword evidence="12" id="KW-1185">Reference proteome</keyword>
<dbReference type="GO" id="GO:0015740">
    <property type="term" value="P:C4-dicarboxylate transport"/>
    <property type="evidence" value="ECO:0007669"/>
    <property type="project" value="TreeGrafter"/>
</dbReference>
<evidence type="ECO:0000256" key="8">
    <source>
        <dbReference type="ARBA" id="ARBA00038436"/>
    </source>
</evidence>
<evidence type="ECO:0000256" key="3">
    <source>
        <dbReference type="ARBA" id="ARBA00022475"/>
    </source>
</evidence>
<evidence type="ECO:0000256" key="6">
    <source>
        <dbReference type="ARBA" id="ARBA00022989"/>
    </source>
</evidence>
<keyword evidence="5 9" id="KW-0812">Transmembrane</keyword>
<feature type="transmembrane region" description="Helical" evidence="9">
    <location>
        <begin position="86"/>
        <end position="110"/>
    </location>
</feature>
<dbReference type="STRING" id="538381.GCA_001696535_02946"/>